<dbReference type="AlphaFoldDB" id="X1BSE4"/>
<protein>
    <submittedName>
        <fullName evidence="1">Uncharacterized protein</fullName>
    </submittedName>
</protein>
<accession>X1BSE4</accession>
<reference evidence="1" key="1">
    <citation type="journal article" date="2014" name="Front. Microbiol.">
        <title>High frequency of phylogenetically diverse reductive dehalogenase-homologous genes in deep subseafloor sedimentary metagenomes.</title>
        <authorList>
            <person name="Kawai M."/>
            <person name="Futagami T."/>
            <person name="Toyoda A."/>
            <person name="Takaki Y."/>
            <person name="Nishi S."/>
            <person name="Hori S."/>
            <person name="Arai W."/>
            <person name="Tsubouchi T."/>
            <person name="Morono Y."/>
            <person name="Uchiyama I."/>
            <person name="Ito T."/>
            <person name="Fujiyama A."/>
            <person name="Inagaki F."/>
            <person name="Takami H."/>
        </authorList>
    </citation>
    <scope>NUCLEOTIDE SEQUENCE</scope>
    <source>
        <strain evidence="1">Expedition CK06-06</strain>
    </source>
</reference>
<sequence length="89" mass="10102">MAPFNCTIYEGSNDADKKKILDNLVPQIVDHRMEHLQILLNDKKLQELAPDTNQTLQTMLDPHNVEQHRGAIQQSVLRQLGISTNTEAI</sequence>
<name>X1BSE4_9ZZZZ</name>
<gene>
    <name evidence="1" type="ORF">S01H4_30565</name>
</gene>
<proteinExistence type="predicted"/>
<dbReference type="EMBL" id="BART01015790">
    <property type="protein sequence ID" value="GAG75071.1"/>
    <property type="molecule type" value="Genomic_DNA"/>
</dbReference>
<evidence type="ECO:0000313" key="1">
    <source>
        <dbReference type="EMBL" id="GAG75071.1"/>
    </source>
</evidence>
<comment type="caution">
    <text evidence="1">The sequence shown here is derived from an EMBL/GenBank/DDBJ whole genome shotgun (WGS) entry which is preliminary data.</text>
</comment>
<organism evidence="1">
    <name type="scientific">marine sediment metagenome</name>
    <dbReference type="NCBI Taxonomy" id="412755"/>
    <lineage>
        <taxon>unclassified sequences</taxon>
        <taxon>metagenomes</taxon>
        <taxon>ecological metagenomes</taxon>
    </lineage>
</organism>